<dbReference type="InterPro" id="IPR015943">
    <property type="entry name" value="WD40/YVTN_repeat-like_dom_sf"/>
</dbReference>
<dbReference type="SUPFAM" id="SSF50998">
    <property type="entry name" value="Quinoprotein alcohol dehydrogenase-like"/>
    <property type="match status" value="1"/>
</dbReference>
<name>A0A437REM6_9BURK</name>
<dbReference type="PROSITE" id="PS50082">
    <property type="entry name" value="WD_REPEATS_2"/>
    <property type="match status" value="3"/>
</dbReference>
<comment type="caution">
    <text evidence="5">The sequence shown here is derived from an EMBL/GenBank/DDBJ whole genome shotgun (WGS) entry which is preliminary data.</text>
</comment>
<dbReference type="SUPFAM" id="SSF82171">
    <property type="entry name" value="DPP6 N-terminal domain-like"/>
    <property type="match status" value="1"/>
</dbReference>
<dbReference type="PROSITE" id="PS50294">
    <property type="entry name" value="WD_REPEATS_REGION"/>
    <property type="match status" value="2"/>
</dbReference>
<proteinExistence type="predicted"/>
<gene>
    <name evidence="5" type="ORF">EOE66_13670</name>
</gene>
<feature type="repeat" description="WD" evidence="3">
    <location>
        <begin position="229"/>
        <end position="260"/>
    </location>
</feature>
<dbReference type="SUPFAM" id="SSF50952">
    <property type="entry name" value="Soluble quinoprotein glucose dehydrogenase"/>
    <property type="match status" value="1"/>
</dbReference>
<evidence type="ECO:0000259" key="4">
    <source>
        <dbReference type="Pfam" id="PF12894"/>
    </source>
</evidence>
<evidence type="ECO:0000313" key="5">
    <source>
        <dbReference type="EMBL" id="RVU45193.1"/>
    </source>
</evidence>
<dbReference type="SMART" id="SM00320">
    <property type="entry name" value="WD40"/>
    <property type="match status" value="7"/>
</dbReference>
<dbReference type="InterPro" id="IPR001680">
    <property type="entry name" value="WD40_rpt"/>
</dbReference>
<sequence>MVRLYDTQRGLDVGGIAGHNEIVTALAFSPDGQQLVSGAADSRFVISQVDSGDEIASVSGALPFASAITFSPDGRLLALAGMQNVQVFNHAKGELLHGLKAAANGTVWGLRFSPDGQRLATLSGDGLRVWGMADGQPQLHLKPAAKQQFLDVSADFKMALRTGADGLEVLELASGRLLARQTQTLGTVSSGRFSPDGRRVAWATGSGDLGLWVLEGTAVTRMVAEVPLVDAGGRPIRDLVFSPQGDRLAVASVDEVVRFWGADGKQAQALAPRGAKLRSVVYSADGKLVAVAQSDGMATLLDTTTGRVLPLREKPQAVAAPRTAGATNYLRLGGRVIDISPDGRTVAAVAGGQLRLFGRASGQEVALLGPAEALDLRYTRDGRWLLVLEEERLQVWDPSARLQVQTVPLAKPVQGSALAFDPTGTQLWLWALSDTERKAWIEVRNLGPNGLGAAQRLPVPGLPPLLAKDDHFEGVFSPDGRLLALSRPEDTRVIELSSGRVLLTLTEDMPWYATRQFSPDGRELIAFGSQVPANAILRWDVKTGKPLPAFTGHSETVQTVAFGPGQRPMLSGGNCRELWMWDAADGIAVGSLGLYADRGWAAAGAEHYEVSSPAHEDAVLLRTGEGRLQVVPAATQRQRAKAGLLRSLLEPLK</sequence>
<dbReference type="Gene3D" id="2.130.10.10">
    <property type="entry name" value="YVTN repeat-like/Quinoprotein amine dehydrogenase"/>
    <property type="match status" value="4"/>
</dbReference>
<protein>
    <recommendedName>
        <fullName evidence="4">Anaphase-promoting complex subunit 4-like WD40 domain-containing protein</fullName>
    </recommendedName>
</protein>
<evidence type="ECO:0000313" key="6">
    <source>
        <dbReference type="Proteomes" id="UP000285575"/>
    </source>
</evidence>
<evidence type="ECO:0000256" key="1">
    <source>
        <dbReference type="ARBA" id="ARBA00022574"/>
    </source>
</evidence>
<dbReference type="AlphaFoldDB" id="A0A437REM6"/>
<keyword evidence="2" id="KW-0677">Repeat</keyword>
<dbReference type="Pfam" id="PF00400">
    <property type="entry name" value="WD40"/>
    <property type="match status" value="3"/>
</dbReference>
<organism evidence="5 6">
    <name type="scientific">Rubrivivax rivuli</name>
    <dbReference type="NCBI Taxonomy" id="1862385"/>
    <lineage>
        <taxon>Bacteria</taxon>
        <taxon>Pseudomonadati</taxon>
        <taxon>Pseudomonadota</taxon>
        <taxon>Betaproteobacteria</taxon>
        <taxon>Burkholderiales</taxon>
        <taxon>Sphaerotilaceae</taxon>
        <taxon>Rubrivivax</taxon>
    </lineage>
</organism>
<dbReference type="InterPro" id="IPR024977">
    <property type="entry name" value="Apc4-like_WD40_dom"/>
</dbReference>
<feature type="repeat" description="WD" evidence="3">
    <location>
        <begin position="550"/>
        <end position="591"/>
    </location>
</feature>
<dbReference type="InterPro" id="IPR011047">
    <property type="entry name" value="Quinoprotein_ADH-like_sf"/>
</dbReference>
<dbReference type="Proteomes" id="UP000285575">
    <property type="component" value="Unassembled WGS sequence"/>
</dbReference>
<dbReference type="OrthoDB" id="135039at2"/>
<dbReference type="Pfam" id="PF07676">
    <property type="entry name" value="PD40"/>
    <property type="match status" value="1"/>
</dbReference>
<keyword evidence="6" id="KW-1185">Reference proteome</keyword>
<feature type="repeat" description="WD" evidence="3">
    <location>
        <begin position="16"/>
        <end position="57"/>
    </location>
</feature>
<dbReference type="InterPro" id="IPR011659">
    <property type="entry name" value="WD40"/>
</dbReference>
<dbReference type="EMBL" id="SACR01000004">
    <property type="protein sequence ID" value="RVU45193.1"/>
    <property type="molecule type" value="Genomic_DNA"/>
</dbReference>
<dbReference type="PANTHER" id="PTHR19848">
    <property type="entry name" value="WD40 REPEAT PROTEIN"/>
    <property type="match status" value="1"/>
</dbReference>
<dbReference type="PANTHER" id="PTHR19848:SF8">
    <property type="entry name" value="F-BOX AND WD REPEAT DOMAIN CONTAINING 7"/>
    <property type="match status" value="1"/>
</dbReference>
<evidence type="ECO:0000256" key="2">
    <source>
        <dbReference type="ARBA" id="ARBA00022737"/>
    </source>
</evidence>
<keyword evidence="1 3" id="KW-0853">WD repeat</keyword>
<dbReference type="InterPro" id="IPR011041">
    <property type="entry name" value="Quinoprot_gluc/sorb_DH_b-prop"/>
</dbReference>
<feature type="domain" description="Anaphase-promoting complex subunit 4-like WD40" evidence="4">
    <location>
        <begin position="240"/>
        <end position="309"/>
    </location>
</feature>
<reference evidence="5 6" key="1">
    <citation type="submission" date="2019-01" db="EMBL/GenBank/DDBJ databases">
        <authorList>
            <person name="Chen W.-M."/>
        </authorList>
    </citation>
    <scope>NUCLEOTIDE SEQUENCE [LARGE SCALE GENOMIC DNA]</scope>
    <source>
        <strain evidence="5 6">KYPY4</strain>
    </source>
</reference>
<evidence type="ECO:0000256" key="3">
    <source>
        <dbReference type="PROSITE-ProRule" id="PRU00221"/>
    </source>
</evidence>
<dbReference type="Pfam" id="PF12894">
    <property type="entry name" value="ANAPC4_WD40"/>
    <property type="match status" value="1"/>
</dbReference>
<accession>A0A437REM6</accession>